<keyword evidence="4" id="KW-1185">Reference proteome</keyword>
<dbReference type="AlphaFoldDB" id="A0A0B4EC05"/>
<reference evidence="3 4" key="1">
    <citation type="submission" date="2014-12" db="EMBL/GenBank/DDBJ databases">
        <title>Genome sequencing of Chryseobacterium taiwanense TPW19.</title>
        <authorList>
            <person name="Tan P.W."/>
            <person name="Chan K.-G."/>
        </authorList>
    </citation>
    <scope>NUCLEOTIDE SEQUENCE [LARGE SCALE GENOMIC DNA]</scope>
    <source>
        <strain evidence="3 4">TPW19</strain>
    </source>
</reference>
<dbReference type="OrthoDB" id="9800856at2"/>
<dbReference type="SUPFAM" id="SSF54637">
    <property type="entry name" value="Thioesterase/thiol ester dehydrase-isomerase"/>
    <property type="match status" value="1"/>
</dbReference>
<name>A0A0B4EC05_9FLAO</name>
<comment type="similarity">
    <text evidence="1">Belongs to the 4-hydroxybenzoyl-CoA thioesterase family.</text>
</comment>
<dbReference type="EMBL" id="JWTA01000004">
    <property type="protein sequence ID" value="KIC64153.1"/>
    <property type="molecule type" value="Genomic_DNA"/>
</dbReference>
<dbReference type="Gene3D" id="3.10.129.10">
    <property type="entry name" value="Hotdog Thioesterase"/>
    <property type="match status" value="1"/>
</dbReference>
<dbReference type="GO" id="GO:0047617">
    <property type="term" value="F:fatty acyl-CoA hydrolase activity"/>
    <property type="evidence" value="ECO:0007669"/>
    <property type="project" value="TreeGrafter"/>
</dbReference>
<organism evidence="3 4">
    <name type="scientific">Chryseobacterium taiwanense</name>
    <dbReference type="NCBI Taxonomy" id="363331"/>
    <lineage>
        <taxon>Bacteria</taxon>
        <taxon>Pseudomonadati</taxon>
        <taxon>Bacteroidota</taxon>
        <taxon>Flavobacteriia</taxon>
        <taxon>Flavobacteriales</taxon>
        <taxon>Weeksellaceae</taxon>
        <taxon>Chryseobacterium group</taxon>
        <taxon>Chryseobacterium</taxon>
    </lineage>
</organism>
<evidence type="ECO:0000256" key="1">
    <source>
        <dbReference type="ARBA" id="ARBA00005953"/>
    </source>
</evidence>
<dbReference type="RefSeq" id="WP_039365913.1">
    <property type="nucleotide sequence ID" value="NZ_JWTA01000004.1"/>
</dbReference>
<evidence type="ECO:0000313" key="3">
    <source>
        <dbReference type="EMBL" id="KIC64153.1"/>
    </source>
</evidence>
<dbReference type="CDD" id="cd00586">
    <property type="entry name" value="4HBT"/>
    <property type="match status" value="1"/>
</dbReference>
<dbReference type="InterPro" id="IPR006684">
    <property type="entry name" value="YbgC/YbaW"/>
</dbReference>
<sequence>MIHTTHSIRVRYGETDPMKYVYYGNYAEYLELGRVELFRSIGMSYNEIENQGIWLPVSDYKIKYLKPALYDQKLEIHTYLKKRPGVRIEFEYEIYNEERVKITEASTTLFFLSAETNKIIKCPDFLMDLINKNWEEEK</sequence>
<gene>
    <name evidence="3" type="ORF">RM51_05415</name>
</gene>
<keyword evidence="2" id="KW-0378">Hydrolase</keyword>
<proteinExistence type="inferred from homology"/>
<dbReference type="InterPro" id="IPR050563">
    <property type="entry name" value="4-hydroxybenzoyl-CoA_TE"/>
</dbReference>
<accession>A0A0B4EC05</accession>
<dbReference type="InterPro" id="IPR029069">
    <property type="entry name" value="HotDog_dom_sf"/>
</dbReference>
<evidence type="ECO:0000313" key="4">
    <source>
        <dbReference type="Proteomes" id="UP000031167"/>
    </source>
</evidence>
<dbReference type="Proteomes" id="UP000031167">
    <property type="component" value="Unassembled WGS sequence"/>
</dbReference>
<dbReference type="Pfam" id="PF13279">
    <property type="entry name" value="4HBT_2"/>
    <property type="match status" value="1"/>
</dbReference>
<comment type="caution">
    <text evidence="3">The sequence shown here is derived from an EMBL/GenBank/DDBJ whole genome shotgun (WGS) entry which is preliminary data.</text>
</comment>
<evidence type="ECO:0000256" key="2">
    <source>
        <dbReference type="ARBA" id="ARBA00022801"/>
    </source>
</evidence>
<protein>
    <submittedName>
        <fullName evidence="3">Thioesterase</fullName>
    </submittedName>
</protein>
<dbReference type="PANTHER" id="PTHR31793:SF27">
    <property type="entry name" value="NOVEL THIOESTERASE SUPERFAMILY DOMAIN AND SAPOSIN A-TYPE DOMAIN CONTAINING PROTEIN (0610012H03RIK)"/>
    <property type="match status" value="1"/>
</dbReference>
<dbReference type="STRING" id="363331.RM51_05415"/>
<dbReference type="PIRSF" id="PIRSF003230">
    <property type="entry name" value="YbgC"/>
    <property type="match status" value="1"/>
</dbReference>
<dbReference type="NCBIfam" id="TIGR00051">
    <property type="entry name" value="YbgC/FadM family acyl-CoA thioesterase"/>
    <property type="match status" value="1"/>
</dbReference>
<dbReference type="PANTHER" id="PTHR31793">
    <property type="entry name" value="4-HYDROXYBENZOYL-COA THIOESTERASE FAMILY MEMBER"/>
    <property type="match status" value="1"/>
</dbReference>